<evidence type="ECO:0000313" key="1">
    <source>
        <dbReference type="EMBL" id="GFQ74987.1"/>
    </source>
</evidence>
<gene>
    <name evidence="1" type="ORF">TNCT_237031</name>
</gene>
<protein>
    <submittedName>
        <fullName evidence="1">Uncharacterized protein</fullName>
    </submittedName>
</protein>
<keyword evidence="2" id="KW-1185">Reference proteome</keyword>
<evidence type="ECO:0000313" key="2">
    <source>
        <dbReference type="Proteomes" id="UP000887116"/>
    </source>
</evidence>
<proteinExistence type="predicted"/>
<dbReference type="AlphaFoldDB" id="A0A8X6HIG7"/>
<comment type="caution">
    <text evidence="1">The sequence shown here is derived from an EMBL/GenBank/DDBJ whole genome shotgun (WGS) entry which is preliminary data.</text>
</comment>
<accession>A0A8X6HIG7</accession>
<dbReference type="EMBL" id="BMAO01031433">
    <property type="protein sequence ID" value="GFQ74987.1"/>
    <property type="molecule type" value="Genomic_DNA"/>
</dbReference>
<name>A0A8X6HIG7_TRICU</name>
<reference evidence="1" key="1">
    <citation type="submission" date="2020-07" db="EMBL/GenBank/DDBJ databases">
        <title>Multicomponent nature underlies the extraordinary mechanical properties of spider dragline silk.</title>
        <authorList>
            <person name="Kono N."/>
            <person name="Nakamura H."/>
            <person name="Mori M."/>
            <person name="Yoshida Y."/>
            <person name="Ohtoshi R."/>
            <person name="Malay A.D."/>
            <person name="Moran D.A.P."/>
            <person name="Tomita M."/>
            <person name="Numata K."/>
            <person name="Arakawa K."/>
        </authorList>
    </citation>
    <scope>NUCLEOTIDE SEQUENCE</scope>
</reference>
<organism evidence="1 2">
    <name type="scientific">Trichonephila clavata</name>
    <name type="common">Joro spider</name>
    <name type="synonym">Nephila clavata</name>
    <dbReference type="NCBI Taxonomy" id="2740835"/>
    <lineage>
        <taxon>Eukaryota</taxon>
        <taxon>Metazoa</taxon>
        <taxon>Ecdysozoa</taxon>
        <taxon>Arthropoda</taxon>
        <taxon>Chelicerata</taxon>
        <taxon>Arachnida</taxon>
        <taxon>Araneae</taxon>
        <taxon>Araneomorphae</taxon>
        <taxon>Entelegynae</taxon>
        <taxon>Araneoidea</taxon>
        <taxon>Nephilidae</taxon>
        <taxon>Trichonephila</taxon>
    </lineage>
</organism>
<sequence>MSSSKTAALTDKERRQVRLRKKRRDWHCEAIGCWLLEVNALKICHGKNFPLSFRAQMVGSKFFETPSDRTFDVSTVLVDWFHFCKQKLNEDRYMKSSK</sequence>
<dbReference type="Proteomes" id="UP000887116">
    <property type="component" value="Unassembled WGS sequence"/>
</dbReference>